<gene>
    <name evidence="1" type="ORF">D0T12_08270</name>
</gene>
<protein>
    <submittedName>
        <fullName evidence="1">Uncharacterized protein</fullName>
    </submittedName>
</protein>
<organism evidence="1 2">
    <name type="scientific">Actinomadura spongiicola</name>
    <dbReference type="NCBI Taxonomy" id="2303421"/>
    <lineage>
        <taxon>Bacteria</taxon>
        <taxon>Bacillati</taxon>
        <taxon>Actinomycetota</taxon>
        <taxon>Actinomycetes</taxon>
        <taxon>Streptosporangiales</taxon>
        <taxon>Thermomonosporaceae</taxon>
        <taxon>Actinomadura</taxon>
    </lineage>
</organism>
<accession>A0A372GMF0</accession>
<dbReference type="Proteomes" id="UP000262882">
    <property type="component" value="Unassembled WGS sequence"/>
</dbReference>
<reference evidence="1 2" key="1">
    <citation type="submission" date="2018-08" db="EMBL/GenBank/DDBJ databases">
        <title>Actinomadura spongicola sp. nov., isolated from marine sponge Leucetta chagosensis.</title>
        <authorList>
            <person name="Li L."/>
            <person name="Lin H.W."/>
        </authorList>
    </citation>
    <scope>NUCLEOTIDE SEQUENCE [LARGE SCALE GENOMIC DNA]</scope>
    <source>
        <strain evidence="1 2">LHW52907</strain>
    </source>
</reference>
<sequence>MMVDIDKQVAALHALLAGRTDENRRILHALSHEELNVGYAAVVSAAFFELARRRFIKDGKPAGDAEVIAFVADARGRTSDAAEIIDPEVAEVAINFVLGKLPLDAYDNVDDNAAFRAKGLLVGIMVADEDLSEAELDAFMLKVRGLTEESLR</sequence>
<dbReference type="RefSeq" id="WP_117398833.1">
    <property type="nucleotide sequence ID" value="NZ_QVNQ01000002.1"/>
</dbReference>
<evidence type="ECO:0000313" key="1">
    <source>
        <dbReference type="EMBL" id="RFS86551.1"/>
    </source>
</evidence>
<dbReference type="OrthoDB" id="3475695at2"/>
<name>A0A372GMF0_9ACTN</name>
<proteinExistence type="predicted"/>
<comment type="caution">
    <text evidence="1">The sequence shown here is derived from an EMBL/GenBank/DDBJ whole genome shotgun (WGS) entry which is preliminary data.</text>
</comment>
<keyword evidence="2" id="KW-1185">Reference proteome</keyword>
<evidence type="ECO:0000313" key="2">
    <source>
        <dbReference type="Proteomes" id="UP000262882"/>
    </source>
</evidence>
<dbReference type="AlphaFoldDB" id="A0A372GMF0"/>
<dbReference type="EMBL" id="QVNQ01000002">
    <property type="protein sequence ID" value="RFS86551.1"/>
    <property type="molecule type" value="Genomic_DNA"/>
</dbReference>